<evidence type="ECO:0000259" key="2">
    <source>
        <dbReference type="Pfam" id="PF19755"/>
    </source>
</evidence>
<dbReference type="Pfam" id="PF25852">
    <property type="entry name" value="DUF6242_C"/>
    <property type="match status" value="1"/>
</dbReference>
<dbReference type="Proteomes" id="UP001214017">
    <property type="component" value="Unassembled WGS sequence"/>
</dbReference>
<evidence type="ECO:0000256" key="1">
    <source>
        <dbReference type="SAM" id="SignalP"/>
    </source>
</evidence>
<evidence type="ECO:0000313" key="6">
    <source>
        <dbReference type="Proteomes" id="UP000460135"/>
    </source>
</evidence>
<proteinExistence type="predicted"/>
<dbReference type="AlphaFoldDB" id="A0A5M5ACH7"/>
<sequence length="501" mass="56665">MKIKFLSFIASFFMVSFVITSCLDDDNNIEYSPDATIHAFALDTAGLGSYKFTIDQLSREIYNEDSLPVHADTIIDKILIKTLTTASGVVTMKDKSGNDSVININDSIDLREPLTIKVWSTEALAGISPNQTKEYTIKVNVHQHDPDSLRWNHVGKMQDEIIGEQKTIEFNNKILTYSVVEGKNLKVYQNSNYSNWTAAGTNTTGDLTSTLPNSILPLNGIILATANNKVYESTDGVAWTISDKFSGNVKTFISKIPVDTDTKITYIKTEDGKQYIYSILESELGAADSEKKIEEADKEFPVDNISYTTFSKGSSYYRNIIVGKHEPAIEIDINNKKVPITIAWGYDGNVWAKLGTKSTTAYCPAFDNPTVIYYNELFYVFGNEFESIYVSQNEGIAWQKANKKFSFPHQDWNESGFTPSIEKPEFRGRKNYSIVQDTENKFIYVLFGKEQNITFTEEVEKAEETRATESKVRGPYSHDSEVWRARLNQLWFDLNPEYAGQ</sequence>
<evidence type="ECO:0000313" key="4">
    <source>
        <dbReference type="EMBL" id="KAA3809365.1"/>
    </source>
</evidence>
<dbReference type="Proteomes" id="UP000460135">
    <property type="component" value="Unassembled WGS sequence"/>
</dbReference>
<dbReference type="Pfam" id="PF19755">
    <property type="entry name" value="DUF6242"/>
    <property type="match status" value="1"/>
</dbReference>
<gene>
    <name evidence="4" type="ORF">F3F51_00555</name>
    <name evidence="5" type="ORF">PO240_06700</name>
</gene>
<dbReference type="PROSITE" id="PS51257">
    <property type="entry name" value="PROKAR_LIPOPROTEIN"/>
    <property type="match status" value="1"/>
</dbReference>
<dbReference type="InterPro" id="IPR046209">
    <property type="entry name" value="DUF6242_N"/>
</dbReference>
<protein>
    <submittedName>
        <fullName evidence="5">DUF6242 domain-containing protein</fullName>
    </submittedName>
</protein>
<feature type="chain" id="PRO_5042378645" evidence="1">
    <location>
        <begin position="21"/>
        <end position="501"/>
    </location>
</feature>
<dbReference type="InterPro" id="IPR058667">
    <property type="entry name" value="DUF6242_C"/>
</dbReference>
<dbReference type="RefSeq" id="WP_004299783.1">
    <property type="nucleotide sequence ID" value="NZ_BAABYJ010000002.1"/>
</dbReference>
<reference evidence="4 6" key="1">
    <citation type="journal article" date="2019" name="Nat. Med.">
        <title>A library of human gut bacterial isolates paired with longitudinal multiomics data enables mechanistic microbiome research.</title>
        <authorList>
            <person name="Poyet M."/>
            <person name="Groussin M."/>
            <person name="Gibbons S.M."/>
            <person name="Avila-Pacheco J."/>
            <person name="Jiang X."/>
            <person name="Kearney S.M."/>
            <person name="Perrotta A.R."/>
            <person name="Berdy B."/>
            <person name="Zhao S."/>
            <person name="Lieberman T.D."/>
            <person name="Swanson P.K."/>
            <person name="Smith M."/>
            <person name="Roesemann S."/>
            <person name="Alexander J.E."/>
            <person name="Rich S.A."/>
            <person name="Livny J."/>
            <person name="Vlamakis H."/>
            <person name="Clish C."/>
            <person name="Bullock K."/>
            <person name="Deik A."/>
            <person name="Scott J."/>
            <person name="Pierce K.A."/>
            <person name="Xavier R.J."/>
            <person name="Alm E.J."/>
        </authorList>
    </citation>
    <scope>NUCLEOTIDE SEQUENCE [LARGE SCALE GENOMIC DNA]</scope>
    <source>
        <strain evidence="4 6">BIOML-A183</strain>
    </source>
</reference>
<evidence type="ECO:0000259" key="3">
    <source>
        <dbReference type="Pfam" id="PF25852"/>
    </source>
</evidence>
<dbReference type="EMBL" id="JAQNWR010000003">
    <property type="protein sequence ID" value="MDC2407558.1"/>
    <property type="molecule type" value="Genomic_DNA"/>
</dbReference>
<feature type="signal peptide" evidence="1">
    <location>
        <begin position="1"/>
        <end position="20"/>
    </location>
</feature>
<feature type="domain" description="DUF6242" evidence="3">
    <location>
        <begin position="145"/>
        <end position="493"/>
    </location>
</feature>
<reference evidence="5" key="2">
    <citation type="submission" date="2022-10" db="EMBL/GenBank/DDBJ databases">
        <title>Human gut microbiome strain richness.</title>
        <authorList>
            <person name="Chen-Liaw A."/>
        </authorList>
    </citation>
    <scope>NUCLEOTIDE SEQUENCE</scope>
    <source>
        <strain evidence="5">F7_m1001271B151109d0_201107</strain>
    </source>
</reference>
<comment type="caution">
    <text evidence="4">The sequence shown here is derived from an EMBL/GenBank/DDBJ whole genome shotgun (WGS) entry which is preliminary data.</text>
</comment>
<dbReference type="KEGG" id="boa:Bovatus_03833"/>
<evidence type="ECO:0000313" key="5">
    <source>
        <dbReference type="EMBL" id="MDC2407558.1"/>
    </source>
</evidence>
<organism evidence="4 6">
    <name type="scientific">Bacteroides ovatus</name>
    <dbReference type="NCBI Taxonomy" id="28116"/>
    <lineage>
        <taxon>Bacteria</taxon>
        <taxon>Pseudomonadati</taxon>
        <taxon>Bacteroidota</taxon>
        <taxon>Bacteroidia</taxon>
        <taxon>Bacteroidales</taxon>
        <taxon>Bacteroidaceae</taxon>
        <taxon>Bacteroides</taxon>
    </lineage>
</organism>
<feature type="domain" description="DUF6242" evidence="2">
    <location>
        <begin position="42"/>
        <end position="139"/>
    </location>
</feature>
<dbReference type="EMBL" id="VWLX01000001">
    <property type="protein sequence ID" value="KAA3809365.1"/>
    <property type="molecule type" value="Genomic_DNA"/>
</dbReference>
<name>A0A5M5ACH7_BACOV</name>
<accession>A0A5M5ACH7</accession>
<keyword evidence="1" id="KW-0732">Signal</keyword>
<dbReference type="GeneID" id="29452037"/>